<dbReference type="InterPro" id="IPR013087">
    <property type="entry name" value="Znf_C2H2_type"/>
</dbReference>
<dbReference type="Gene3D" id="3.30.160.60">
    <property type="entry name" value="Classic Zinc Finger"/>
    <property type="match status" value="6"/>
</dbReference>
<dbReference type="PROSITE" id="PS00028">
    <property type="entry name" value="ZINC_FINGER_C2H2_1"/>
    <property type="match status" value="5"/>
</dbReference>
<evidence type="ECO:0000256" key="6">
    <source>
        <dbReference type="ARBA" id="ARBA00023242"/>
    </source>
</evidence>
<dbReference type="Pfam" id="PF00096">
    <property type="entry name" value="zf-C2H2"/>
    <property type="match status" value="2"/>
</dbReference>
<keyword evidence="2" id="KW-0479">Metal-binding</keyword>
<dbReference type="SMART" id="SM00225">
    <property type="entry name" value="BTB"/>
    <property type="match status" value="1"/>
</dbReference>
<gene>
    <name evidence="10" type="ORF">OUZ56_021941</name>
</gene>
<evidence type="ECO:0000256" key="1">
    <source>
        <dbReference type="ARBA" id="ARBA00004123"/>
    </source>
</evidence>
<dbReference type="SMART" id="SM00355">
    <property type="entry name" value="ZnF_C2H2"/>
    <property type="match status" value="6"/>
</dbReference>
<evidence type="ECO:0000313" key="11">
    <source>
        <dbReference type="Proteomes" id="UP001234178"/>
    </source>
</evidence>
<feature type="domain" description="C2H2-type" evidence="9">
    <location>
        <begin position="328"/>
        <end position="355"/>
    </location>
</feature>
<dbReference type="InterPro" id="IPR036236">
    <property type="entry name" value="Znf_C2H2_sf"/>
</dbReference>
<proteinExistence type="predicted"/>
<feature type="domain" description="C2H2-type" evidence="9">
    <location>
        <begin position="356"/>
        <end position="383"/>
    </location>
</feature>
<dbReference type="PANTHER" id="PTHR24394">
    <property type="entry name" value="ZINC FINGER PROTEIN"/>
    <property type="match status" value="1"/>
</dbReference>
<keyword evidence="6" id="KW-0539">Nucleus</keyword>
<dbReference type="Pfam" id="PF13912">
    <property type="entry name" value="zf-C2H2_6"/>
    <property type="match status" value="1"/>
</dbReference>
<evidence type="ECO:0000259" key="8">
    <source>
        <dbReference type="PROSITE" id="PS50097"/>
    </source>
</evidence>
<dbReference type="SUPFAM" id="SSF57667">
    <property type="entry name" value="beta-beta-alpha zinc fingers"/>
    <property type="match status" value="4"/>
</dbReference>
<dbReference type="InterPro" id="IPR000210">
    <property type="entry name" value="BTB/POZ_dom"/>
</dbReference>
<feature type="domain" description="C2H2-type" evidence="9">
    <location>
        <begin position="262"/>
        <end position="289"/>
    </location>
</feature>
<feature type="domain" description="C2H2-type" evidence="9">
    <location>
        <begin position="384"/>
        <end position="411"/>
    </location>
</feature>
<reference evidence="10 11" key="1">
    <citation type="journal article" date="2023" name="Nucleic Acids Res.">
        <title>The hologenome of Daphnia magna reveals possible DNA methylation and microbiome-mediated evolution of the host genome.</title>
        <authorList>
            <person name="Chaturvedi A."/>
            <person name="Li X."/>
            <person name="Dhandapani V."/>
            <person name="Marshall H."/>
            <person name="Kissane S."/>
            <person name="Cuenca-Cambronero M."/>
            <person name="Asole G."/>
            <person name="Calvet F."/>
            <person name="Ruiz-Romero M."/>
            <person name="Marangio P."/>
            <person name="Guigo R."/>
            <person name="Rago D."/>
            <person name="Mirbahai L."/>
            <person name="Eastwood N."/>
            <person name="Colbourne J.K."/>
            <person name="Zhou J."/>
            <person name="Mallon E."/>
            <person name="Orsini L."/>
        </authorList>
    </citation>
    <scope>NUCLEOTIDE SEQUENCE [LARGE SCALE GENOMIC DNA]</scope>
    <source>
        <strain evidence="10">LRV0_1</strain>
    </source>
</reference>
<evidence type="ECO:0000256" key="7">
    <source>
        <dbReference type="PROSITE-ProRule" id="PRU00042"/>
    </source>
</evidence>
<evidence type="ECO:0000256" key="5">
    <source>
        <dbReference type="ARBA" id="ARBA00022833"/>
    </source>
</evidence>
<comment type="subcellular location">
    <subcellularLocation>
        <location evidence="1">Nucleus</location>
    </subcellularLocation>
</comment>
<dbReference type="Gene3D" id="3.30.710.10">
    <property type="entry name" value="Potassium Channel Kv1.1, Chain A"/>
    <property type="match status" value="1"/>
</dbReference>
<evidence type="ECO:0000256" key="4">
    <source>
        <dbReference type="ARBA" id="ARBA00022771"/>
    </source>
</evidence>
<feature type="domain" description="C2H2-type" evidence="9">
    <location>
        <begin position="412"/>
        <end position="435"/>
    </location>
</feature>
<evidence type="ECO:0000313" key="10">
    <source>
        <dbReference type="EMBL" id="KAK4028922.1"/>
    </source>
</evidence>
<dbReference type="SUPFAM" id="SSF54695">
    <property type="entry name" value="POZ domain"/>
    <property type="match status" value="1"/>
</dbReference>
<organism evidence="10 11">
    <name type="scientific">Daphnia magna</name>
    <dbReference type="NCBI Taxonomy" id="35525"/>
    <lineage>
        <taxon>Eukaryota</taxon>
        <taxon>Metazoa</taxon>
        <taxon>Ecdysozoa</taxon>
        <taxon>Arthropoda</taxon>
        <taxon>Crustacea</taxon>
        <taxon>Branchiopoda</taxon>
        <taxon>Diplostraca</taxon>
        <taxon>Cladocera</taxon>
        <taxon>Anomopoda</taxon>
        <taxon>Daphniidae</taxon>
        <taxon>Daphnia</taxon>
    </lineage>
</organism>
<sequence>MLNFPFGHTREFLNSSRFEIVFKLHSMDSHLEEVLLRYEDPGEFLVNELQDVYDSSILNYCDVELMCKDNMIVKTHSSLLAIVSPYLKLVLIEAWDPFHGASIILPDFSGKDIQNLVRFLYTGKTSLSEKEFEVFQQLVYEFQISTDENTAIILEEISKTDEEAQKHDEQQRLKDPIELDLSETSAADLLLEEMPVVDKNMYCSSDHNSVTCHPPPIKKPRQNHKTGEILLGKVNDSSEGDLITEVELLLEDDSLFKKKTLVSCELCPSVFSSQSKLNDHVLKHTGERPFKCPLCSKSYPVKVFESCLFVYTATLTAHLRLHADDKPHQCERCGKAFLIRSLLEQHLRTHTDERPFACDVCGKAFRNQSNLIGHKKTHTGDRPHACNVCRKTFNRKHDLDAHQRIHTGDKPFPCTQCTKSFRFRSALRVHLKGVHGIKSSSS</sequence>
<dbReference type="Proteomes" id="UP001234178">
    <property type="component" value="Unassembled WGS sequence"/>
</dbReference>
<keyword evidence="3" id="KW-0677">Repeat</keyword>
<evidence type="ECO:0000256" key="3">
    <source>
        <dbReference type="ARBA" id="ARBA00022737"/>
    </source>
</evidence>
<accession>A0ABR0AVF1</accession>
<dbReference type="PANTHER" id="PTHR24394:SF29">
    <property type="entry name" value="MYONEURIN"/>
    <property type="match status" value="1"/>
</dbReference>
<dbReference type="EMBL" id="JAOYFB010000039">
    <property type="protein sequence ID" value="KAK4028922.1"/>
    <property type="molecule type" value="Genomic_DNA"/>
</dbReference>
<evidence type="ECO:0000259" key="9">
    <source>
        <dbReference type="PROSITE" id="PS50157"/>
    </source>
</evidence>
<dbReference type="Pfam" id="PF00651">
    <property type="entry name" value="BTB"/>
    <property type="match status" value="1"/>
</dbReference>
<dbReference type="InterPro" id="IPR011333">
    <property type="entry name" value="SKP1/BTB/POZ_sf"/>
</dbReference>
<dbReference type="PROSITE" id="PS50157">
    <property type="entry name" value="ZINC_FINGER_C2H2_2"/>
    <property type="match status" value="5"/>
</dbReference>
<dbReference type="CDD" id="cd18315">
    <property type="entry name" value="BTB_POZ_BAB-like"/>
    <property type="match status" value="1"/>
</dbReference>
<protein>
    <submittedName>
        <fullName evidence="10">Uncharacterized protein</fullName>
    </submittedName>
</protein>
<name>A0ABR0AVF1_9CRUS</name>
<dbReference type="PROSITE" id="PS50097">
    <property type="entry name" value="BTB"/>
    <property type="match status" value="1"/>
</dbReference>
<comment type="caution">
    <text evidence="10">The sequence shown here is derived from an EMBL/GenBank/DDBJ whole genome shotgun (WGS) entry which is preliminary data.</text>
</comment>
<evidence type="ECO:0000256" key="2">
    <source>
        <dbReference type="ARBA" id="ARBA00022723"/>
    </source>
</evidence>
<keyword evidence="11" id="KW-1185">Reference proteome</keyword>
<keyword evidence="5" id="KW-0862">Zinc</keyword>
<keyword evidence="4 7" id="KW-0863">Zinc-finger</keyword>
<feature type="domain" description="BTB" evidence="8">
    <location>
        <begin position="61"/>
        <end position="129"/>
    </location>
</feature>